<dbReference type="EMBL" id="JAFBEE010000032">
    <property type="protein sequence ID" value="MBM7616348.1"/>
    <property type="molecule type" value="Genomic_DNA"/>
</dbReference>
<gene>
    <name evidence="1" type="ORF">JOC73_002930</name>
</gene>
<reference evidence="1 2" key="1">
    <citation type="submission" date="2021-01" db="EMBL/GenBank/DDBJ databases">
        <title>Genomic Encyclopedia of Type Strains, Phase IV (KMG-IV): sequencing the most valuable type-strain genomes for metagenomic binning, comparative biology and taxonomic classification.</title>
        <authorList>
            <person name="Goeker M."/>
        </authorList>
    </citation>
    <scope>NUCLEOTIDE SEQUENCE [LARGE SCALE GENOMIC DNA]</scope>
    <source>
        <strain evidence="1 2">DSM 25890</strain>
    </source>
</reference>
<organism evidence="1 2">
    <name type="scientific">Alkaliphilus hydrothermalis</name>
    <dbReference type="NCBI Taxonomy" id="1482730"/>
    <lineage>
        <taxon>Bacteria</taxon>
        <taxon>Bacillati</taxon>
        <taxon>Bacillota</taxon>
        <taxon>Clostridia</taxon>
        <taxon>Peptostreptococcales</taxon>
        <taxon>Natronincolaceae</taxon>
        <taxon>Alkaliphilus</taxon>
    </lineage>
</organism>
<name>A0ABS2NTS9_9FIRM</name>
<evidence type="ECO:0000313" key="2">
    <source>
        <dbReference type="Proteomes" id="UP001314796"/>
    </source>
</evidence>
<sequence>MYSIIGVVSQLRVIQQMNQRRQVRLDKGLVITGLVVLYNIQHLPSMQ</sequence>
<dbReference type="Proteomes" id="UP001314796">
    <property type="component" value="Unassembled WGS sequence"/>
</dbReference>
<keyword evidence="2" id="KW-1185">Reference proteome</keyword>
<dbReference type="RefSeq" id="WP_243427998.1">
    <property type="nucleotide sequence ID" value="NZ_JAFBEE010000032.1"/>
</dbReference>
<evidence type="ECO:0000313" key="1">
    <source>
        <dbReference type="EMBL" id="MBM7616348.1"/>
    </source>
</evidence>
<evidence type="ECO:0008006" key="3">
    <source>
        <dbReference type="Google" id="ProtNLM"/>
    </source>
</evidence>
<accession>A0ABS2NTS9</accession>
<comment type="caution">
    <text evidence="1">The sequence shown here is derived from an EMBL/GenBank/DDBJ whole genome shotgun (WGS) entry which is preliminary data.</text>
</comment>
<protein>
    <recommendedName>
        <fullName evidence="3">Transposase</fullName>
    </recommendedName>
</protein>
<proteinExistence type="predicted"/>